<feature type="region of interest" description="Disordered" evidence="1">
    <location>
        <begin position="35"/>
        <end position="54"/>
    </location>
</feature>
<protein>
    <submittedName>
        <fullName evidence="2">Uncharacterized protein</fullName>
    </submittedName>
</protein>
<evidence type="ECO:0000313" key="2">
    <source>
        <dbReference type="EMBL" id="BAT92763.1"/>
    </source>
</evidence>
<accession>A0A0S3SJ04</accession>
<reference evidence="2 3" key="1">
    <citation type="journal article" date="2015" name="Sci. Rep.">
        <title>The power of single molecule real-time sequencing technology in the de novo assembly of a eukaryotic genome.</title>
        <authorList>
            <person name="Sakai H."/>
            <person name="Naito K."/>
            <person name="Ogiso-Tanaka E."/>
            <person name="Takahashi Y."/>
            <person name="Iseki K."/>
            <person name="Muto C."/>
            <person name="Satou K."/>
            <person name="Teruya K."/>
            <person name="Shiroma A."/>
            <person name="Shimoji M."/>
            <person name="Hirano T."/>
            <person name="Itoh T."/>
            <person name="Kaga A."/>
            <person name="Tomooka N."/>
        </authorList>
    </citation>
    <scope>NUCLEOTIDE SEQUENCE [LARGE SCALE GENOMIC DNA]</scope>
    <source>
        <strain evidence="3">cv. Shumari</strain>
    </source>
</reference>
<evidence type="ECO:0000256" key="1">
    <source>
        <dbReference type="SAM" id="MobiDB-lite"/>
    </source>
</evidence>
<evidence type="ECO:0000313" key="3">
    <source>
        <dbReference type="Proteomes" id="UP000291084"/>
    </source>
</evidence>
<gene>
    <name evidence="2" type="primary">Vigan.07G159700</name>
    <name evidence="2" type="ORF">VIGAN_07159700</name>
</gene>
<dbReference type="Proteomes" id="UP000291084">
    <property type="component" value="Chromosome 7"/>
</dbReference>
<name>A0A0S3SJ04_PHAAN</name>
<dbReference type="AlphaFoldDB" id="A0A0S3SJ04"/>
<sequence length="83" mass="9581">MKSPITHNESPFHTPRKREFCSSFIIKTTFSSQRNLKTKSLPKTRTERVKSAPLQVPPGGWMSLTHYPTLPYWNSLSTVFKSQ</sequence>
<keyword evidence="3" id="KW-1185">Reference proteome</keyword>
<proteinExistence type="predicted"/>
<organism evidence="2 3">
    <name type="scientific">Vigna angularis var. angularis</name>
    <dbReference type="NCBI Taxonomy" id="157739"/>
    <lineage>
        <taxon>Eukaryota</taxon>
        <taxon>Viridiplantae</taxon>
        <taxon>Streptophyta</taxon>
        <taxon>Embryophyta</taxon>
        <taxon>Tracheophyta</taxon>
        <taxon>Spermatophyta</taxon>
        <taxon>Magnoliopsida</taxon>
        <taxon>eudicotyledons</taxon>
        <taxon>Gunneridae</taxon>
        <taxon>Pentapetalae</taxon>
        <taxon>rosids</taxon>
        <taxon>fabids</taxon>
        <taxon>Fabales</taxon>
        <taxon>Fabaceae</taxon>
        <taxon>Papilionoideae</taxon>
        <taxon>50 kb inversion clade</taxon>
        <taxon>NPAAA clade</taxon>
        <taxon>indigoferoid/millettioid clade</taxon>
        <taxon>Phaseoleae</taxon>
        <taxon>Vigna</taxon>
    </lineage>
</organism>
<dbReference type="EMBL" id="AP015040">
    <property type="protein sequence ID" value="BAT92763.1"/>
    <property type="molecule type" value="Genomic_DNA"/>
</dbReference>